<dbReference type="SUPFAM" id="SSF53300">
    <property type="entry name" value="vWA-like"/>
    <property type="match status" value="1"/>
</dbReference>
<evidence type="ECO:0008006" key="3">
    <source>
        <dbReference type="Google" id="ProtNLM"/>
    </source>
</evidence>
<dbReference type="InterPro" id="IPR010607">
    <property type="entry name" value="DUF1194"/>
</dbReference>
<organism evidence="1 2">
    <name type="scientific">Pseudooceanicola algae</name>
    <dbReference type="NCBI Taxonomy" id="1537215"/>
    <lineage>
        <taxon>Bacteria</taxon>
        <taxon>Pseudomonadati</taxon>
        <taxon>Pseudomonadota</taxon>
        <taxon>Alphaproteobacteria</taxon>
        <taxon>Rhodobacterales</taxon>
        <taxon>Paracoccaceae</taxon>
        <taxon>Pseudooceanicola</taxon>
    </lineage>
</organism>
<dbReference type="AlphaFoldDB" id="A0A418SH49"/>
<dbReference type="KEGG" id="palw:PSAL_001010"/>
<dbReference type="InterPro" id="IPR036465">
    <property type="entry name" value="vWFA_dom_sf"/>
</dbReference>
<accession>A0A418SH49</accession>
<dbReference type="Pfam" id="PF06707">
    <property type="entry name" value="DUF1194"/>
    <property type="match status" value="1"/>
</dbReference>
<protein>
    <recommendedName>
        <fullName evidence="3">VWFA domain-containing protein</fullName>
    </recommendedName>
</protein>
<evidence type="ECO:0000313" key="1">
    <source>
        <dbReference type="EMBL" id="QPM88898.1"/>
    </source>
</evidence>
<dbReference type="EMBL" id="CP060436">
    <property type="protein sequence ID" value="QPM88898.1"/>
    <property type="molecule type" value="Genomic_DNA"/>
</dbReference>
<proteinExistence type="predicted"/>
<sequence length="229" mass="24155">MLCSHGVQAQEQTGEAPCRLALVLALDVSASVDAEEYVLQRDGLAAALLLPEIRQAVLNGGGPVALAAYEWSGRQQQAIILPWTLLRSEGDLMRAASQIASAQRSHTGFPTASGYALGFGAGMLTRAPQCDRAVLDLSGDGINNEGFGPDLAYANFPFAGVVVNGLAILGPDDGVYDFYRDQVLHGPGAFLEIARGFEDFGQAMGLKLFREINDLQIGSDQIKAPGCCG</sequence>
<gene>
    <name evidence="1" type="ORF">PSAL_001010</name>
</gene>
<dbReference type="OrthoDB" id="9792179at2"/>
<evidence type="ECO:0000313" key="2">
    <source>
        <dbReference type="Proteomes" id="UP000283786"/>
    </source>
</evidence>
<dbReference type="Proteomes" id="UP000283786">
    <property type="component" value="Chromosome"/>
</dbReference>
<reference evidence="1 2" key="1">
    <citation type="submission" date="2020-08" db="EMBL/GenBank/DDBJ databases">
        <title>Genome sequence of Rhodobacteraceae bacterium Lw-13e.</title>
        <authorList>
            <person name="Poehlein A."/>
            <person name="Wolter L."/>
            <person name="Daniel R."/>
            <person name="Brinkhoff T."/>
        </authorList>
    </citation>
    <scope>NUCLEOTIDE SEQUENCE [LARGE SCALE GENOMIC DNA]</scope>
    <source>
        <strain evidence="1 2">Lw-13e</strain>
    </source>
</reference>
<name>A0A418SH49_9RHOB</name>
<keyword evidence="2" id="KW-1185">Reference proteome</keyword>